<name>A0ABS7THM5_9BACT</name>
<gene>
    <name evidence="1" type="ORF">K7C98_00490</name>
</gene>
<evidence type="ECO:0000313" key="2">
    <source>
        <dbReference type="Proteomes" id="UP001139031"/>
    </source>
</evidence>
<dbReference type="EMBL" id="JAIRAU010000001">
    <property type="protein sequence ID" value="MBZ5707715.1"/>
    <property type="molecule type" value="Genomic_DNA"/>
</dbReference>
<organism evidence="1 2">
    <name type="scientific">Nannocystis pusilla</name>
    <dbReference type="NCBI Taxonomy" id="889268"/>
    <lineage>
        <taxon>Bacteria</taxon>
        <taxon>Pseudomonadati</taxon>
        <taxon>Myxococcota</taxon>
        <taxon>Polyangia</taxon>
        <taxon>Nannocystales</taxon>
        <taxon>Nannocystaceae</taxon>
        <taxon>Nannocystis</taxon>
    </lineage>
</organism>
<dbReference type="Proteomes" id="UP001139031">
    <property type="component" value="Unassembled WGS sequence"/>
</dbReference>
<accession>A0ABS7THM5</accession>
<comment type="caution">
    <text evidence="1">The sequence shown here is derived from an EMBL/GenBank/DDBJ whole genome shotgun (WGS) entry which is preliminary data.</text>
</comment>
<dbReference type="RefSeq" id="WP_224189478.1">
    <property type="nucleotide sequence ID" value="NZ_JAIRAU010000001.1"/>
</dbReference>
<reference evidence="1" key="1">
    <citation type="submission" date="2021-08" db="EMBL/GenBank/DDBJ databases">
        <authorList>
            <person name="Stevens D.C."/>
        </authorList>
    </citation>
    <scope>NUCLEOTIDE SEQUENCE</scope>
    <source>
        <strain evidence="1">DSM 53165</strain>
    </source>
</reference>
<keyword evidence="2" id="KW-1185">Reference proteome</keyword>
<evidence type="ECO:0000313" key="1">
    <source>
        <dbReference type="EMBL" id="MBZ5707715.1"/>
    </source>
</evidence>
<sequence length="157" mass="16385">MDLLLPGPSLAEWLLATLADRKVALWTGPDAGRGLGGRAARATTTMLRERLGWTELAGASGLDALVVVATLGGVEPPADGLAAVRGGGLLVELAHPPKVSLWRPSRWAARGELVRRASASRAGLWLGRGCFAVEQWAPIDAPRVLVTCGRVRAIPGA</sequence>
<proteinExistence type="predicted"/>
<protein>
    <submittedName>
        <fullName evidence="1">Uncharacterized protein</fullName>
    </submittedName>
</protein>